<accession>A0ABS1K4I9</accession>
<protein>
    <recommendedName>
        <fullName evidence="3">YbjN domain-containing protein</fullName>
    </recommendedName>
</protein>
<reference evidence="1 2" key="1">
    <citation type="submission" date="2021-01" db="EMBL/GenBank/DDBJ databases">
        <title>Genome public.</title>
        <authorList>
            <person name="Liu C."/>
            <person name="Sun Q."/>
        </authorList>
    </citation>
    <scope>NUCLEOTIDE SEQUENCE [LARGE SCALE GENOMIC DNA]</scope>
    <source>
        <strain evidence="1 2">JC656</strain>
    </source>
</reference>
<gene>
    <name evidence="1" type="ORF">JJE72_13120</name>
</gene>
<name>A0ABS1K4I9_9MICC</name>
<keyword evidence="2" id="KW-1185">Reference proteome</keyword>
<evidence type="ECO:0000313" key="2">
    <source>
        <dbReference type="Proteomes" id="UP000639051"/>
    </source>
</evidence>
<dbReference type="EMBL" id="JAERRC010000030">
    <property type="protein sequence ID" value="MBL0706433.1"/>
    <property type="molecule type" value="Genomic_DNA"/>
</dbReference>
<comment type="caution">
    <text evidence="1">The sequence shown here is derived from an EMBL/GenBank/DDBJ whole genome shotgun (WGS) entry which is preliminary data.</text>
</comment>
<proteinExistence type="predicted"/>
<dbReference type="Proteomes" id="UP000639051">
    <property type="component" value="Unassembled WGS sequence"/>
</dbReference>
<sequence length="153" mass="16139">MSSTSAGAPVPGSDTALKAALHRVFDSQIPNYGDYNLVCVTECGGTVRDERRGAPPPSGLLLGYRRRPLELVAVPFHRETLAPLGQPATIDITNLAYISEPAPNAFDVATSTGRVITFALRRSCTLGPGGSGALDQEDDADDLAEFLRELAGL</sequence>
<dbReference type="RefSeq" id="WP_189692825.1">
    <property type="nucleotide sequence ID" value="NZ_BNCM01000003.1"/>
</dbReference>
<evidence type="ECO:0000313" key="1">
    <source>
        <dbReference type="EMBL" id="MBL0706433.1"/>
    </source>
</evidence>
<organism evidence="1 2">
    <name type="scientific">Sinomonas cellulolyticus</name>
    <dbReference type="NCBI Taxonomy" id="2801916"/>
    <lineage>
        <taxon>Bacteria</taxon>
        <taxon>Bacillati</taxon>
        <taxon>Actinomycetota</taxon>
        <taxon>Actinomycetes</taxon>
        <taxon>Micrococcales</taxon>
        <taxon>Micrococcaceae</taxon>
        <taxon>Sinomonas</taxon>
    </lineage>
</organism>
<evidence type="ECO:0008006" key="3">
    <source>
        <dbReference type="Google" id="ProtNLM"/>
    </source>
</evidence>